<dbReference type="InterPro" id="IPR019257">
    <property type="entry name" value="MeTrfase_dom"/>
</dbReference>
<keyword evidence="2" id="KW-0808">Transferase</keyword>
<proteinExistence type="predicted"/>
<dbReference type="GO" id="GO:0032259">
    <property type="term" value="P:methylation"/>
    <property type="evidence" value="ECO:0007669"/>
    <property type="project" value="UniProtKB-KW"/>
</dbReference>
<dbReference type="AlphaFoldDB" id="A0A2P4ZWZ5"/>
<feature type="region of interest" description="Disordered" evidence="4">
    <location>
        <begin position="341"/>
        <end position="361"/>
    </location>
</feature>
<evidence type="ECO:0000256" key="1">
    <source>
        <dbReference type="ARBA" id="ARBA00022603"/>
    </source>
</evidence>
<protein>
    <recommendedName>
        <fullName evidence="5">Histidine-specific methyltransferase SAM-dependent domain-containing protein</fullName>
    </recommendedName>
</protein>
<dbReference type="GO" id="GO:0008168">
    <property type="term" value="F:methyltransferase activity"/>
    <property type="evidence" value="ECO:0007669"/>
    <property type="project" value="UniProtKB-KW"/>
</dbReference>
<evidence type="ECO:0000256" key="3">
    <source>
        <dbReference type="ARBA" id="ARBA00022691"/>
    </source>
</evidence>
<dbReference type="PANTHER" id="PTHR43397">
    <property type="entry name" value="ERGOTHIONEINE BIOSYNTHESIS PROTEIN 1"/>
    <property type="match status" value="1"/>
</dbReference>
<evidence type="ECO:0000256" key="2">
    <source>
        <dbReference type="ARBA" id="ARBA00022679"/>
    </source>
</evidence>
<dbReference type="GeneID" id="29985146"/>
<dbReference type="InterPro" id="IPR051128">
    <property type="entry name" value="EgtD_Methyltrsf_superfamily"/>
</dbReference>
<feature type="compositionally biased region" description="Basic and acidic residues" evidence="4">
    <location>
        <begin position="341"/>
        <end position="350"/>
    </location>
</feature>
<comment type="caution">
    <text evidence="6">The sequence shown here is derived from an EMBL/GenBank/DDBJ whole genome shotgun (WGS) entry which is preliminary data.</text>
</comment>
<organism evidence="6 7">
    <name type="scientific">Trichoderma gamsii</name>
    <dbReference type="NCBI Taxonomy" id="398673"/>
    <lineage>
        <taxon>Eukaryota</taxon>
        <taxon>Fungi</taxon>
        <taxon>Dikarya</taxon>
        <taxon>Ascomycota</taxon>
        <taxon>Pezizomycotina</taxon>
        <taxon>Sordariomycetes</taxon>
        <taxon>Hypocreomycetidae</taxon>
        <taxon>Hypocreales</taxon>
        <taxon>Hypocreaceae</taxon>
        <taxon>Trichoderma</taxon>
    </lineage>
</organism>
<accession>A0A2P4ZWZ5</accession>
<dbReference type="Proteomes" id="UP000054821">
    <property type="component" value="Unassembled WGS sequence"/>
</dbReference>
<dbReference type="Pfam" id="PF10017">
    <property type="entry name" value="Methyltransf_33"/>
    <property type="match status" value="1"/>
</dbReference>
<dbReference type="InterPro" id="IPR017805">
    <property type="entry name" value="SAM_MeTrfase_EasF-type_put"/>
</dbReference>
<name>A0A2P4ZWZ5_9HYPO</name>
<dbReference type="InterPro" id="IPR029063">
    <property type="entry name" value="SAM-dependent_MTases_sf"/>
</dbReference>
<dbReference type="PANTHER" id="PTHR43397:SF1">
    <property type="entry name" value="ERGOTHIONEINE BIOSYNTHESIS PROTEIN 1"/>
    <property type="match status" value="1"/>
</dbReference>
<keyword evidence="1" id="KW-0489">Methyltransferase</keyword>
<dbReference type="NCBIfam" id="TIGR03439">
    <property type="entry name" value="methyl_EasF"/>
    <property type="match status" value="1"/>
</dbReference>
<keyword evidence="7" id="KW-1185">Reference proteome</keyword>
<reference evidence="6 7" key="1">
    <citation type="journal article" date="2016" name="Genome Announc.">
        <title>Draft Whole-Genome Sequence of Trichoderma gamsii T6085, a Promising Biocontrol Agent of Fusarium Head Blight on Wheat.</title>
        <authorList>
            <person name="Baroncelli R."/>
            <person name="Zapparata A."/>
            <person name="Piaggeschi G."/>
            <person name="Sarrocco S."/>
            <person name="Vannacci G."/>
        </authorList>
    </citation>
    <scope>NUCLEOTIDE SEQUENCE [LARGE SCALE GENOMIC DNA]</scope>
    <source>
        <strain evidence="6 7">T6085</strain>
    </source>
</reference>
<gene>
    <name evidence="6" type="ORF">TGAM01_v202620</name>
</gene>
<dbReference type="RefSeq" id="XP_018661787.1">
    <property type="nucleotide sequence ID" value="XM_018805063.1"/>
</dbReference>
<evidence type="ECO:0000313" key="6">
    <source>
        <dbReference type="EMBL" id="PON28773.1"/>
    </source>
</evidence>
<evidence type="ECO:0000259" key="5">
    <source>
        <dbReference type="Pfam" id="PF10017"/>
    </source>
</evidence>
<evidence type="ECO:0000256" key="4">
    <source>
        <dbReference type="SAM" id="MobiDB-lite"/>
    </source>
</evidence>
<sequence length="361" mass="41101">MSSQHQTPSHGDVIDIGGSRLHEDVGERLSRVLTAVYGPSAKPTLPDELLYTDVGLPIWNEIIFTPEFYQTHDEIALFDAHGSDIIKRLQPGVTMIDLGVGDTRKVEHLLSSFEEAQLEATYLALDISKTSLEHSVGYLLDKHSAADAKVTCAGLWGTFQDGMSYVKGIQGQRLFLSLGSVLCNDPWAEALNHLRYWAEALRPGDLLLVGMDAHLLPKDEDKIWKAYHSRDDLYRQFFLNGFNQVNKAIGEEWFQEEDWEFMAQLEEQPTTRHRFFFRAKKDVTIHKLNRTLKAGEELDWFDSHKYGEESVRLMCHKAGLSVINVMQAPGSEFRQYLLKAKEEQDQREDGDSAISGRQMEK</sequence>
<keyword evidence="3" id="KW-0949">S-adenosyl-L-methionine</keyword>
<dbReference type="EMBL" id="JPDN02000006">
    <property type="protein sequence ID" value="PON28773.1"/>
    <property type="molecule type" value="Genomic_DNA"/>
</dbReference>
<dbReference type="Gene3D" id="3.40.50.150">
    <property type="entry name" value="Vaccinia Virus protein VP39"/>
    <property type="match status" value="1"/>
</dbReference>
<feature type="domain" description="Histidine-specific methyltransferase SAM-dependent" evidence="5">
    <location>
        <begin position="41"/>
        <end position="339"/>
    </location>
</feature>
<evidence type="ECO:0000313" key="7">
    <source>
        <dbReference type="Proteomes" id="UP000054821"/>
    </source>
</evidence>
<dbReference type="STRING" id="398673.A0A2P4ZWZ5"/>